<keyword evidence="5" id="KW-1185">Reference proteome</keyword>
<keyword evidence="3" id="KW-0732">Signal</keyword>
<keyword evidence="2" id="KW-0812">Transmembrane</keyword>
<evidence type="ECO:0000256" key="2">
    <source>
        <dbReference type="SAM" id="Phobius"/>
    </source>
</evidence>
<evidence type="ECO:0000256" key="1">
    <source>
        <dbReference type="SAM" id="MobiDB-lite"/>
    </source>
</evidence>
<protein>
    <submittedName>
        <fullName evidence="4">Uncharacterized protein</fullName>
    </submittedName>
</protein>
<accession>A0A8J1Y0E5</accession>
<feature type="region of interest" description="Disordered" evidence="1">
    <location>
        <begin position="361"/>
        <end position="380"/>
    </location>
</feature>
<keyword evidence="2" id="KW-1133">Transmembrane helix</keyword>
<dbReference type="EMBL" id="CAIIXF020000001">
    <property type="protein sequence ID" value="CAH1773295.1"/>
    <property type="molecule type" value="Genomic_DNA"/>
</dbReference>
<keyword evidence="2" id="KW-0472">Membrane</keyword>
<proteinExistence type="predicted"/>
<feature type="region of interest" description="Disordered" evidence="1">
    <location>
        <begin position="209"/>
        <end position="255"/>
    </location>
</feature>
<evidence type="ECO:0000256" key="3">
    <source>
        <dbReference type="SAM" id="SignalP"/>
    </source>
</evidence>
<dbReference type="Proteomes" id="UP000749559">
    <property type="component" value="Unassembled WGS sequence"/>
</dbReference>
<reference evidence="4" key="1">
    <citation type="submission" date="2022-03" db="EMBL/GenBank/DDBJ databases">
        <authorList>
            <person name="Martin C."/>
        </authorList>
    </citation>
    <scope>NUCLEOTIDE SEQUENCE</scope>
</reference>
<dbReference type="AlphaFoldDB" id="A0A8J1Y0E5"/>
<feature type="chain" id="PRO_5043658337" evidence="3">
    <location>
        <begin position="21"/>
        <end position="423"/>
    </location>
</feature>
<sequence length="423" mass="46207">MLGLLQIMASCGLFFTGTCTEVTDTVIHQGEYTSGGVFHWQGKVDMSIPTDLPEAITNWKMVIYLEDGREITSVTQVNYAGAFHSICPIDPTETTANYFILKPYNAGARAISPGATLQLDFTVKVVGNTRPQARAVLLVNPTSALDPLCTSQAPADSLTTTETTDAPTTTATDAPATITTRDPSTFITITGTMVTISSYSTTDAQTTTVTTETVHTSSQPTTITTQTTATSNELDSSSSSEENTESTQSATSESTTLVFDDTTDTIISDATTVPVSTRTLLPSVYRYSYRRPKALQMEPDEAENAATVGIIMSILAILLILAIASVDIDALIRDIKWARYNVRYGFRRLANIPIDASDHYEQRRTKSKRRKSKMKASVEDNRSPVQTLLWENNNDRRVGRLGSFSDYRLSIIPNQVSPDEDNT</sequence>
<evidence type="ECO:0000313" key="4">
    <source>
        <dbReference type="EMBL" id="CAH1773295.1"/>
    </source>
</evidence>
<gene>
    <name evidence="4" type="ORF">OFUS_LOCUS913</name>
</gene>
<feature type="compositionally biased region" description="Basic residues" evidence="1">
    <location>
        <begin position="365"/>
        <end position="374"/>
    </location>
</feature>
<organism evidence="4 5">
    <name type="scientific">Owenia fusiformis</name>
    <name type="common">Polychaete worm</name>
    <dbReference type="NCBI Taxonomy" id="6347"/>
    <lineage>
        <taxon>Eukaryota</taxon>
        <taxon>Metazoa</taxon>
        <taxon>Spiralia</taxon>
        <taxon>Lophotrochozoa</taxon>
        <taxon>Annelida</taxon>
        <taxon>Polychaeta</taxon>
        <taxon>Sedentaria</taxon>
        <taxon>Canalipalpata</taxon>
        <taxon>Sabellida</taxon>
        <taxon>Oweniida</taxon>
        <taxon>Oweniidae</taxon>
        <taxon>Owenia</taxon>
    </lineage>
</organism>
<name>A0A8J1Y0E5_OWEFU</name>
<feature type="compositionally biased region" description="Low complexity" evidence="1">
    <location>
        <begin position="153"/>
        <end position="179"/>
    </location>
</feature>
<feature type="signal peptide" evidence="3">
    <location>
        <begin position="1"/>
        <end position="20"/>
    </location>
</feature>
<evidence type="ECO:0000313" key="5">
    <source>
        <dbReference type="Proteomes" id="UP000749559"/>
    </source>
</evidence>
<feature type="transmembrane region" description="Helical" evidence="2">
    <location>
        <begin position="305"/>
        <end position="326"/>
    </location>
</feature>
<feature type="region of interest" description="Disordered" evidence="1">
    <location>
        <begin position="149"/>
        <end position="179"/>
    </location>
</feature>
<comment type="caution">
    <text evidence="4">The sequence shown here is derived from an EMBL/GenBank/DDBJ whole genome shotgun (WGS) entry which is preliminary data.</text>
</comment>